<dbReference type="OrthoDB" id="4849531at2759"/>
<reference evidence="2 3" key="1">
    <citation type="submission" date="2016-10" db="EMBL/GenBank/DDBJ databases">
        <title>Genome sequence of the ascomycete fungus Penicillium subrubescens.</title>
        <authorList>
            <person name="De Vries R.P."/>
            <person name="Peng M."/>
            <person name="Dilokpimol A."/>
            <person name="Hilden K."/>
            <person name="Makela M.R."/>
            <person name="Grigoriev I."/>
            <person name="Riley R."/>
            <person name="Granchi Z."/>
        </authorList>
    </citation>
    <scope>NUCLEOTIDE SEQUENCE [LARGE SCALE GENOMIC DNA]</scope>
    <source>
        <strain evidence="2 3">CBS 132785</strain>
    </source>
</reference>
<dbReference type="Proteomes" id="UP000186955">
    <property type="component" value="Unassembled WGS sequence"/>
</dbReference>
<organism evidence="2 3">
    <name type="scientific">Penicillium subrubescens</name>
    <dbReference type="NCBI Taxonomy" id="1316194"/>
    <lineage>
        <taxon>Eukaryota</taxon>
        <taxon>Fungi</taxon>
        <taxon>Dikarya</taxon>
        <taxon>Ascomycota</taxon>
        <taxon>Pezizomycotina</taxon>
        <taxon>Eurotiomycetes</taxon>
        <taxon>Eurotiomycetidae</taxon>
        <taxon>Eurotiales</taxon>
        <taxon>Aspergillaceae</taxon>
        <taxon>Penicillium</taxon>
    </lineage>
</organism>
<evidence type="ECO:0000313" key="2">
    <source>
        <dbReference type="EMBL" id="OKP09517.1"/>
    </source>
</evidence>
<dbReference type="AlphaFoldDB" id="A0A1Q5UAM1"/>
<feature type="compositionally biased region" description="Polar residues" evidence="1">
    <location>
        <begin position="39"/>
        <end position="55"/>
    </location>
</feature>
<keyword evidence="3" id="KW-1185">Reference proteome</keyword>
<evidence type="ECO:0000313" key="3">
    <source>
        <dbReference type="Proteomes" id="UP000186955"/>
    </source>
</evidence>
<gene>
    <name evidence="2" type="ORF">PENSUB_5139</name>
</gene>
<dbReference type="EMBL" id="MNBE01000508">
    <property type="protein sequence ID" value="OKP09517.1"/>
    <property type="molecule type" value="Genomic_DNA"/>
</dbReference>
<name>A0A1Q5UAM1_9EURO</name>
<sequence>MLHSTINQQGQVEFSWKVIGNELLHPLCTRESPFDDAATSRSLHPNPGADSSQSYVDKASSIINFDSLLYMPCQTLPCGAQNQASSPSATFLEITDPHTNDGSKACLPSISELDRQFRQFVRGIRKDHDFPYIHQRLLYFSSKEAKRRNGHVNESYRTYSQFWLAKKNRASVRMVICSVPQGTYTWGAALIKSQDGREANLLIYECDFVRWTQTSRKENKLPLSNQQAFWKQAQKNGATALWYHEYQPKHGVRSVMKAVAWIRRMITFGDERLADNDQRLKRFKRLV</sequence>
<proteinExistence type="predicted"/>
<comment type="caution">
    <text evidence="2">The sequence shown here is derived from an EMBL/GenBank/DDBJ whole genome shotgun (WGS) entry which is preliminary data.</text>
</comment>
<protein>
    <submittedName>
        <fullName evidence="2">Uncharacterized protein</fullName>
    </submittedName>
</protein>
<evidence type="ECO:0000256" key="1">
    <source>
        <dbReference type="SAM" id="MobiDB-lite"/>
    </source>
</evidence>
<accession>A0A1Q5UAM1</accession>
<feature type="region of interest" description="Disordered" evidence="1">
    <location>
        <begin position="35"/>
        <end position="55"/>
    </location>
</feature>